<reference evidence="3" key="5">
    <citation type="journal article" date="2021" name="Front Med (Lausanne)">
        <title>The Prevalence and Determinants of Fusidic Acid Resistance Among Methicillin-Resistant Staphylococcus aureus Clinical Isolates in China.</title>
        <authorList>
            <person name="Zhao H."/>
            <person name="Wang X."/>
            <person name="Wang B."/>
            <person name="Xu Y."/>
            <person name="Rao L."/>
            <person name="Wan B."/>
            <person name="Guo Y."/>
            <person name="Wu X."/>
            <person name="Yu J."/>
            <person name="Chen L."/>
            <person name="Li M."/>
            <person name="Yu F."/>
        </authorList>
    </citation>
    <scope>NUCLEOTIDE SEQUENCE</scope>
    <source>
        <strain evidence="3">NC-4</strain>
    </source>
</reference>
<dbReference type="EMBL" id="CP023391">
    <property type="protein sequence ID" value="ATC72648.1"/>
    <property type="molecule type" value="Genomic_DNA"/>
</dbReference>
<feature type="transmembrane region" description="Helical" evidence="1">
    <location>
        <begin position="65"/>
        <end position="85"/>
    </location>
</feature>
<reference evidence="5 9" key="3">
    <citation type="submission" date="2018-11" db="EMBL/GenBank/DDBJ databases">
        <title>Genomic profiling of Staphylococcus species from a Poultry farm system in KwaZulu-Natal, South Africa.</title>
        <authorList>
            <person name="Amoako D.G."/>
            <person name="Somboro A.M."/>
            <person name="Abia A.L.K."/>
            <person name="Bester L.A."/>
            <person name="Essack S.Y."/>
        </authorList>
    </citation>
    <scope>NUCLEOTIDE SEQUENCE [LARGE SCALE GENOMIC DNA]</scope>
    <source>
        <strain evidence="5 9">SA12</strain>
    </source>
</reference>
<dbReference type="Proteomes" id="UP001200271">
    <property type="component" value="Unassembled WGS sequence"/>
</dbReference>
<dbReference type="Proteomes" id="UP000294017">
    <property type="component" value="Unassembled WGS sequence"/>
</dbReference>
<dbReference type="Proteomes" id="UP000217245">
    <property type="component" value="Chromosome"/>
</dbReference>
<feature type="transmembrane region" description="Helical" evidence="1">
    <location>
        <begin position="106"/>
        <end position="130"/>
    </location>
</feature>
<sequence>MSNTNKHYIEEEYATEQSRFFKRDIGFIFLYIFLVNILPIIIVFLTFGLVAVFTQQAPWGFSFPISMNISYLLAVIISLAIFRLMHEDAFIPMIRSQIVASAKYKWHILISFTLSVVLFLLLNHFNIFALNVDSFTVFDIYPLIKGYGSISLIAIFSLTIILNTLICQLIFRHILIQELSRLIPLKITIVLSIILETLFYYPYINTWWEFIPALILAGSATYLYLKSYRNFMVSYFYQLAVILVLHIFM</sequence>
<dbReference type="EMBL" id="JAIUEN010000001">
    <property type="protein sequence ID" value="MCE3360755.1"/>
    <property type="molecule type" value="Genomic_DNA"/>
</dbReference>
<evidence type="ECO:0000256" key="1">
    <source>
        <dbReference type="SAM" id="Phobius"/>
    </source>
</evidence>
<reference evidence="6 8" key="2">
    <citation type="submission" date="2018-06" db="EMBL/GenBank/DDBJ databases">
        <authorList>
            <consortium name="Pathogen Informatics"/>
            <person name="Doyle S."/>
        </authorList>
    </citation>
    <scope>NUCLEOTIDE SEQUENCE [LARGE SCALE GENOMIC DNA]</scope>
    <source>
        <strain evidence="6 8">NCTC10702</strain>
    </source>
</reference>
<gene>
    <name evidence="2" type="ORF">CNH36_13805</name>
    <name evidence="5" type="ORF">EIH03_01005</name>
    <name evidence="4" type="ORF">GZ130_02965</name>
    <name evidence="3" type="ORF">LB359_00015</name>
    <name evidence="6" type="ORF">NCTC10702_03838</name>
</gene>
<feature type="transmembrane region" description="Helical" evidence="1">
    <location>
        <begin position="232"/>
        <end position="248"/>
    </location>
</feature>
<dbReference type="Proteomes" id="UP000254116">
    <property type="component" value="Unassembled WGS sequence"/>
</dbReference>
<reference evidence="4 10" key="4">
    <citation type="submission" date="2020-01" db="EMBL/GenBank/DDBJ databases">
        <title>Analysis of Virulence and Antimicrobial Resistance Gene Carriage in Staphylococcus aureus Infections in Equids Using Whole Genome Sequencing.</title>
        <authorList>
            <person name="Little S.V."/>
            <person name="Hillhouse A.E."/>
            <person name="Cohen N.D."/>
            <person name="Lawhon S.D."/>
            <person name="Bryan L.K."/>
        </authorList>
    </citation>
    <scope>NUCLEOTIDE SEQUENCE [LARGE SCALE GENOMIC DNA]</scope>
    <source>
        <strain evidence="4 10">61-017</strain>
    </source>
</reference>
<feature type="transmembrane region" description="Helical" evidence="1">
    <location>
        <begin position="28"/>
        <end position="53"/>
    </location>
</feature>
<evidence type="ECO:0000313" key="4">
    <source>
        <dbReference type="EMBL" id="NDP55551.1"/>
    </source>
</evidence>
<dbReference type="InterPro" id="IPR056566">
    <property type="entry name" value="Acyl_LnsB_CPBP-like"/>
</dbReference>
<dbReference type="EMBL" id="JAAFLG010000004">
    <property type="protein sequence ID" value="NDP55551.1"/>
    <property type="molecule type" value="Genomic_DNA"/>
</dbReference>
<organism evidence="5 9">
    <name type="scientific">Staphylococcus aureus</name>
    <dbReference type="NCBI Taxonomy" id="1280"/>
    <lineage>
        <taxon>Bacteria</taxon>
        <taxon>Bacillati</taxon>
        <taxon>Bacillota</taxon>
        <taxon>Bacilli</taxon>
        <taxon>Bacillales</taxon>
        <taxon>Staphylococcaceae</taxon>
        <taxon>Staphylococcus</taxon>
    </lineage>
</organism>
<proteinExistence type="predicted"/>
<keyword evidence="1" id="KW-1133">Transmembrane helix</keyword>
<protein>
    <submittedName>
        <fullName evidence="6">Membrane protein</fullName>
    </submittedName>
</protein>
<evidence type="ECO:0000313" key="8">
    <source>
        <dbReference type="Proteomes" id="UP000254116"/>
    </source>
</evidence>
<keyword evidence="1" id="KW-0812">Transmembrane</keyword>
<dbReference type="Proteomes" id="UP000466646">
    <property type="component" value="Unassembled WGS sequence"/>
</dbReference>
<accession>A0A0D6GY35</accession>
<dbReference type="RefSeq" id="WP_000072443.1">
    <property type="nucleotide sequence ID" value="NZ_AP014921.1"/>
</dbReference>
<dbReference type="AlphaFoldDB" id="A0A0D6GY35"/>
<dbReference type="OMA" id="YDMASIF"/>
<evidence type="ECO:0000313" key="5">
    <source>
        <dbReference type="EMBL" id="RZI08675.1"/>
    </source>
</evidence>
<dbReference type="NCBIfam" id="NF041768">
    <property type="entry name" value="acyl_LnsB_CPBP"/>
    <property type="match status" value="1"/>
</dbReference>
<evidence type="ECO:0000313" key="3">
    <source>
        <dbReference type="EMBL" id="MCE3360755.1"/>
    </source>
</evidence>
<feature type="transmembrane region" description="Helical" evidence="1">
    <location>
        <begin position="183"/>
        <end position="201"/>
    </location>
</feature>
<evidence type="ECO:0000313" key="10">
    <source>
        <dbReference type="Proteomes" id="UP000466646"/>
    </source>
</evidence>
<keyword evidence="1" id="KW-0472">Membrane</keyword>
<evidence type="ECO:0000313" key="6">
    <source>
        <dbReference type="EMBL" id="SUL37819.1"/>
    </source>
</evidence>
<dbReference type="EMBL" id="UHBY01000003">
    <property type="protein sequence ID" value="SUL37819.1"/>
    <property type="molecule type" value="Genomic_DNA"/>
</dbReference>
<reference evidence="3" key="6">
    <citation type="submission" date="2023-08" db="EMBL/GenBank/DDBJ databases">
        <authorList>
            <person name="Zhao H."/>
            <person name="Wang X."/>
        </authorList>
    </citation>
    <scope>NUCLEOTIDE SEQUENCE</scope>
    <source>
        <strain evidence="3">NC-4</strain>
    </source>
</reference>
<reference evidence="2 7" key="1">
    <citation type="submission" date="2017-09" db="EMBL/GenBank/DDBJ databases">
        <title>A single nucleotide polymorphism in the Staphylococcus aureus virulence regulator SaeR abolishes pathogenesis.</title>
        <authorList>
            <person name="Copin R.J."/>
            <person name="Sause W."/>
            <person name="Shopsin B."/>
            <person name="Torres V.J."/>
        </authorList>
    </citation>
    <scope>NUCLEOTIDE SEQUENCE [LARGE SCALE GENOMIC DNA]</scope>
    <source>
        <strain evidence="7">Newman</strain>
        <strain evidence="2">Newman_D2C</strain>
    </source>
</reference>
<feature type="transmembrane region" description="Helical" evidence="1">
    <location>
        <begin position="150"/>
        <end position="171"/>
    </location>
</feature>
<evidence type="ECO:0000313" key="9">
    <source>
        <dbReference type="Proteomes" id="UP000294017"/>
    </source>
</evidence>
<name>A0A0D6GY35_STAAU</name>
<evidence type="ECO:0000313" key="7">
    <source>
        <dbReference type="Proteomes" id="UP000217245"/>
    </source>
</evidence>
<evidence type="ECO:0000313" key="2">
    <source>
        <dbReference type="EMBL" id="ATC72648.1"/>
    </source>
</evidence>
<dbReference type="EMBL" id="RQTF01000011">
    <property type="protein sequence ID" value="RZI08675.1"/>
    <property type="molecule type" value="Genomic_DNA"/>
</dbReference>